<name>A0A117IEC1_MYCFO</name>
<gene>
    <name evidence="1" type="ORF">RMCFA_2538</name>
</gene>
<comment type="caution">
    <text evidence="1">The sequence shown here is derived from an EMBL/GenBank/DDBJ whole genome shotgun (WGS) entry which is preliminary data.</text>
</comment>
<dbReference type="AlphaFoldDB" id="A0A117IEC1"/>
<evidence type="ECO:0000313" key="1">
    <source>
        <dbReference type="EMBL" id="GAT02426.1"/>
    </source>
</evidence>
<reference evidence="1 2" key="1">
    <citation type="journal article" date="2016" name="Genome Announc.">
        <title>Draft Genome Sequences of Five Rapidly Growing Mycobacterium Species, M. thermoresistibile, M. fortuitum subsp. acetamidolyticum, M. canariasense, M. brisbanense, and M. novocastrense.</title>
        <authorList>
            <person name="Katahira K."/>
            <person name="Ogura Y."/>
            <person name="Gotoh Y."/>
            <person name="Hayashi T."/>
        </authorList>
    </citation>
    <scope>NUCLEOTIDE SEQUENCE [LARGE SCALE GENOMIC DNA]</scope>
    <source>
        <strain evidence="1 2">JCM6368</strain>
    </source>
</reference>
<evidence type="ECO:0000313" key="2">
    <source>
        <dbReference type="Proteomes" id="UP000069705"/>
    </source>
</evidence>
<reference evidence="2" key="2">
    <citation type="submission" date="2016-02" db="EMBL/GenBank/DDBJ databases">
        <title>Draft genome sequence of five rapidly growing Mycobacterium species.</title>
        <authorList>
            <person name="Katahira K."/>
            <person name="Gotou Y."/>
            <person name="Iida K."/>
            <person name="Ogura Y."/>
            <person name="Hayashi T."/>
        </authorList>
    </citation>
    <scope>NUCLEOTIDE SEQUENCE [LARGE SCALE GENOMIC DNA]</scope>
    <source>
        <strain evidence="2">JCM6368</strain>
    </source>
</reference>
<protein>
    <submittedName>
        <fullName evidence="1">Uncharacterized protein</fullName>
    </submittedName>
</protein>
<sequence length="60" mass="6163">MDQLPPDSQSAMASQFTVSAPAVAAPADSGASMSAADVAVIQKALFNALRMVISRPFPDL</sequence>
<dbReference type="Proteomes" id="UP000069705">
    <property type="component" value="Unassembled WGS sequence"/>
</dbReference>
<proteinExistence type="predicted"/>
<organism evidence="1 2">
    <name type="scientific">Mycolicibacterium fortuitum subsp. acetamidolyticum</name>
    <dbReference type="NCBI Taxonomy" id="144550"/>
    <lineage>
        <taxon>Bacteria</taxon>
        <taxon>Bacillati</taxon>
        <taxon>Actinomycetota</taxon>
        <taxon>Actinomycetes</taxon>
        <taxon>Mycobacteriales</taxon>
        <taxon>Mycobacteriaceae</taxon>
        <taxon>Mycolicibacterium</taxon>
    </lineage>
</organism>
<dbReference type="EMBL" id="BCSZ01000023">
    <property type="protein sequence ID" value="GAT02426.1"/>
    <property type="molecule type" value="Genomic_DNA"/>
</dbReference>
<accession>A0A117IEC1</accession>